<keyword evidence="3 6" id="KW-0949">S-adenosyl-L-methionine</keyword>
<dbReference type="SUPFAM" id="SSF53335">
    <property type="entry name" value="S-adenosyl-L-methionine-dependent methyltransferases"/>
    <property type="match status" value="1"/>
</dbReference>
<dbReference type="GO" id="GO:0044027">
    <property type="term" value="P:negative regulation of gene expression via chromosomal CpG island methylation"/>
    <property type="evidence" value="ECO:0007669"/>
    <property type="project" value="TreeGrafter"/>
</dbReference>
<evidence type="ECO:0000256" key="6">
    <source>
        <dbReference type="PROSITE-ProRule" id="PRU01016"/>
    </source>
</evidence>
<dbReference type="EC" id="2.1.1.37" evidence="8"/>
<dbReference type="GO" id="GO:0003886">
    <property type="term" value="F:DNA (cytosine-5-)-methyltransferase activity"/>
    <property type="evidence" value="ECO:0007669"/>
    <property type="project" value="UniProtKB-EC"/>
</dbReference>
<comment type="caution">
    <text evidence="9">The sequence shown here is derived from an EMBL/GenBank/DDBJ whole genome shotgun (WGS) entry which is preliminary data.</text>
</comment>
<dbReference type="Pfam" id="PF00145">
    <property type="entry name" value="DNA_methylase"/>
    <property type="match status" value="1"/>
</dbReference>
<feature type="active site" evidence="6">
    <location>
        <position position="353"/>
    </location>
</feature>
<dbReference type="GO" id="GO:0032259">
    <property type="term" value="P:methylation"/>
    <property type="evidence" value="ECO:0007669"/>
    <property type="project" value="UniProtKB-KW"/>
</dbReference>
<dbReference type="GO" id="GO:0009307">
    <property type="term" value="P:DNA restriction-modification system"/>
    <property type="evidence" value="ECO:0007669"/>
    <property type="project" value="UniProtKB-KW"/>
</dbReference>
<proteinExistence type="inferred from homology"/>
<dbReference type="InterPro" id="IPR001525">
    <property type="entry name" value="C5_MeTfrase"/>
</dbReference>
<dbReference type="PANTHER" id="PTHR10629">
    <property type="entry name" value="CYTOSINE-SPECIFIC METHYLTRANSFERASE"/>
    <property type="match status" value="1"/>
</dbReference>
<dbReference type="RefSeq" id="WP_116683554.1">
    <property type="nucleotide sequence ID" value="NZ_QURL01000005.1"/>
</dbReference>
<dbReference type="PROSITE" id="PS00094">
    <property type="entry name" value="C5_MTASE_1"/>
    <property type="match status" value="1"/>
</dbReference>
<dbReference type="OrthoDB" id="9813719at2"/>
<evidence type="ECO:0000256" key="7">
    <source>
        <dbReference type="RuleBase" id="RU000416"/>
    </source>
</evidence>
<dbReference type="InterPro" id="IPR050390">
    <property type="entry name" value="C5-Methyltransferase"/>
</dbReference>
<dbReference type="GO" id="GO:0003677">
    <property type="term" value="F:DNA binding"/>
    <property type="evidence" value="ECO:0007669"/>
    <property type="project" value="TreeGrafter"/>
</dbReference>
<dbReference type="InterPro" id="IPR018117">
    <property type="entry name" value="C5_DNA_meth_AS"/>
</dbReference>
<dbReference type="Proteomes" id="UP000264310">
    <property type="component" value="Unassembled WGS sequence"/>
</dbReference>
<evidence type="ECO:0000313" key="9">
    <source>
        <dbReference type="EMBL" id="RFC62739.1"/>
    </source>
</evidence>
<dbReference type="AlphaFoldDB" id="A0A371X0K7"/>
<reference evidence="9 10" key="1">
    <citation type="submission" date="2018-08" db="EMBL/GenBank/DDBJ databases">
        <title>Fulvimarina sp. 85, whole genome shotgun sequence.</title>
        <authorList>
            <person name="Tuo L."/>
        </authorList>
    </citation>
    <scope>NUCLEOTIDE SEQUENCE [LARGE SCALE GENOMIC DNA]</scope>
    <source>
        <strain evidence="9 10">85</strain>
    </source>
</reference>
<sequence>MAKRTVEEKLAHDRMNGRRLDKLKSTVTSIGKRGLKDTFVIGEALEEAAVLLRGGFTGWVRSECGLDPRTALNFRKTFRVLAPMQEWLLDKEVAPSVAVTIAAASREGRERALKEIASGRKLTAADAKLIVRNETKDRAHIRPHGLTSLEQAARAFCAHVLAEAERILDVASCLDPKDEAALANLSSAARDLRPFLAAVNQHAARVGKSEHHEFSAAIKTLACAARHDDIRDAANVLVRVARTRTPRATEDAALGSVDADGTRSSTSKSAIRSVSSAFKHGLTCFEVCAGGGGQAAGLAKAGFHHVGLLERETQPCDTLRAAFGSQYVIEASLIGYEPIDTGPIDLLAGGVPCTPFSRAGKQNGEYDDRDLFPEALRLVGRMQPRAVMLENVAGIMDPVNDGYRARILSKLSQMGYRWDWWVLNCADFGVPQRRRRAILIAFRDSAAWTRFRRLDSIGKYAEKPITTAMAIEAHLRSRGYNPTPELLGRMNRVCPTIIGGSLRKQSSDLGQANTRKEWEKMGFVGKRWGIAAPGHEHVGDILPTNRMMAILQGFPSDWPFRGKPRDINRQIANAFPTPVAFHLGLAIAEALTGEEFDPSRQVYHEAMRRNRIPQRNRSAKTQ</sequence>
<dbReference type="PRINTS" id="PR00105">
    <property type="entry name" value="C5METTRFRASE"/>
</dbReference>
<keyword evidence="4" id="KW-0680">Restriction system</keyword>
<evidence type="ECO:0000256" key="2">
    <source>
        <dbReference type="ARBA" id="ARBA00022679"/>
    </source>
</evidence>
<gene>
    <name evidence="9" type="primary">dcm</name>
    <name evidence="9" type="ORF">DYI37_12240</name>
</gene>
<evidence type="ECO:0000313" key="10">
    <source>
        <dbReference type="Proteomes" id="UP000264310"/>
    </source>
</evidence>
<comment type="catalytic activity">
    <reaction evidence="5 8">
        <text>a 2'-deoxycytidine in DNA + S-adenosyl-L-methionine = a 5-methyl-2'-deoxycytidine in DNA + S-adenosyl-L-homocysteine + H(+)</text>
        <dbReference type="Rhea" id="RHEA:13681"/>
        <dbReference type="Rhea" id="RHEA-COMP:11369"/>
        <dbReference type="Rhea" id="RHEA-COMP:11370"/>
        <dbReference type="ChEBI" id="CHEBI:15378"/>
        <dbReference type="ChEBI" id="CHEBI:57856"/>
        <dbReference type="ChEBI" id="CHEBI:59789"/>
        <dbReference type="ChEBI" id="CHEBI:85452"/>
        <dbReference type="ChEBI" id="CHEBI:85454"/>
        <dbReference type="EC" id="2.1.1.37"/>
    </reaction>
</comment>
<dbReference type="InterPro" id="IPR029063">
    <property type="entry name" value="SAM-dependent_MTases_sf"/>
</dbReference>
<organism evidence="9 10">
    <name type="scientific">Fulvimarina endophytica</name>
    <dbReference type="NCBI Taxonomy" id="2293836"/>
    <lineage>
        <taxon>Bacteria</taxon>
        <taxon>Pseudomonadati</taxon>
        <taxon>Pseudomonadota</taxon>
        <taxon>Alphaproteobacteria</taxon>
        <taxon>Hyphomicrobiales</taxon>
        <taxon>Aurantimonadaceae</taxon>
        <taxon>Fulvimarina</taxon>
    </lineage>
</organism>
<dbReference type="PANTHER" id="PTHR10629:SF52">
    <property type="entry name" value="DNA (CYTOSINE-5)-METHYLTRANSFERASE 1"/>
    <property type="match status" value="1"/>
</dbReference>
<keyword evidence="1 6" id="KW-0489">Methyltransferase</keyword>
<evidence type="ECO:0000256" key="4">
    <source>
        <dbReference type="ARBA" id="ARBA00022747"/>
    </source>
</evidence>
<dbReference type="EMBL" id="QURL01000005">
    <property type="protein sequence ID" value="RFC62739.1"/>
    <property type="molecule type" value="Genomic_DNA"/>
</dbReference>
<protein>
    <recommendedName>
        <fullName evidence="8">Cytosine-specific methyltransferase</fullName>
        <ecNumber evidence="8">2.1.1.37</ecNumber>
    </recommendedName>
</protein>
<evidence type="ECO:0000256" key="3">
    <source>
        <dbReference type="ARBA" id="ARBA00022691"/>
    </source>
</evidence>
<keyword evidence="10" id="KW-1185">Reference proteome</keyword>
<evidence type="ECO:0000256" key="5">
    <source>
        <dbReference type="ARBA" id="ARBA00047422"/>
    </source>
</evidence>
<dbReference type="Gene3D" id="3.90.120.10">
    <property type="entry name" value="DNA Methylase, subunit A, domain 2"/>
    <property type="match status" value="1"/>
</dbReference>
<dbReference type="PROSITE" id="PS51679">
    <property type="entry name" value="SAM_MT_C5"/>
    <property type="match status" value="1"/>
</dbReference>
<dbReference type="NCBIfam" id="TIGR00675">
    <property type="entry name" value="dcm"/>
    <property type="match status" value="1"/>
</dbReference>
<comment type="similarity">
    <text evidence="6 7">Belongs to the class I-like SAM-binding methyltransferase superfamily. C5-methyltransferase family.</text>
</comment>
<evidence type="ECO:0000256" key="1">
    <source>
        <dbReference type="ARBA" id="ARBA00022603"/>
    </source>
</evidence>
<dbReference type="Gene3D" id="3.40.50.150">
    <property type="entry name" value="Vaccinia Virus protein VP39"/>
    <property type="match status" value="1"/>
</dbReference>
<keyword evidence="2 6" id="KW-0808">Transferase</keyword>
<name>A0A371X0K7_9HYPH</name>
<evidence type="ECO:0000256" key="8">
    <source>
        <dbReference type="RuleBase" id="RU000417"/>
    </source>
</evidence>
<accession>A0A371X0K7</accession>